<feature type="region of interest" description="Disordered" evidence="1">
    <location>
        <begin position="43"/>
        <end position="74"/>
    </location>
</feature>
<dbReference type="PANTHER" id="PTHR33095:SF127">
    <property type="entry name" value="OS05G0578100 PROTEIN"/>
    <property type="match status" value="1"/>
</dbReference>
<evidence type="ECO:0000313" key="2">
    <source>
        <dbReference type="EMBL" id="CAA0826655.1"/>
    </source>
</evidence>
<evidence type="ECO:0000313" key="3">
    <source>
        <dbReference type="Proteomes" id="UP001153555"/>
    </source>
</evidence>
<protein>
    <submittedName>
        <fullName evidence="2">Uncharacterized protein</fullName>
    </submittedName>
</protein>
<proteinExistence type="predicted"/>
<dbReference type="PANTHER" id="PTHR33095">
    <property type="entry name" value="OS07G0619500 PROTEIN"/>
    <property type="match status" value="1"/>
</dbReference>
<feature type="compositionally biased region" description="Basic and acidic residues" evidence="1">
    <location>
        <begin position="52"/>
        <end position="70"/>
    </location>
</feature>
<accession>A0A9N7ND73</accession>
<gene>
    <name evidence="2" type="ORF">SHERM_01854</name>
</gene>
<feature type="region of interest" description="Disordered" evidence="1">
    <location>
        <begin position="234"/>
        <end position="253"/>
    </location>
</feature>
<dbReference type="EMBL" id="CACSLK010027624">
    <property type="protein sequence ID" value="CAA0826655.1"/>
    <property type="molecule type" value="Genomic_DNA"/>
</dbReference>
<comment type="caution">
    <text evidence="2">The sequence shown here is derived from an EMBL/GenBank/DDBJ whole genome shotgun (WGS) entry which is preliminary data.</text>
</comment>
<dbReference type="InterPro" id="IPR012442">
    <property type="entry name" value="DUF1645_plant"/>
</dbReference>
<dbReference type="AlphaFoldDB" id="A0A9N7ND73"/>
<dbReference type="Pfam" id="PF07816">
    <property type="entry name" value="DUF1645"/>
    <property type="match status" value="1"/>
</dbReference>
<dbReference type="Proteomes" id="UP001153555">
    <property type="component" value="Unassembled WGS sequence"/>
</dbReference>
<reference evidence="2" key="1">
    <citation type="submission" date="2019-12" db="EMBL/GenBank/DDBJ databases">
        <authorList>
            <person name="Scholes J."/>
        </authorList>
    </citation>
    <scope>NUCLEOTIDE SEQUENCE</scope>
</reference>
<evidence type="ECO:0000256" key="1">
    <source>
        <dbReference type="SAM" id="MobiDB-lite"/>
    </source>
</evidence>
<organism evidence="2 3">
    <name type="scientific">Striga hermonthica</name>
    <name type="common">Purple witchweed</name>
    <name type="synonym">Buchnera hermonthica</name>
    <dbReference type="NCBI Taxonomy" id="68872"/>
    <lineage>
        <taxon>Eukaryota</taxon>
        <taxon>Viridiplantae</taxon>
        <taxon>Streptophyta</taxon>
        <taxon>Embryophyta</taxon>
        <taxon>Tracheophyta</taxon>
        <taxon>Spermatophyta</taxon>
        <taxon>Magnoliopsida</taxon>
        <taxon>eudicotyledons</taxon>
        <taxon>Gunneridae</taxon>
        <taxon>Pentapetalae</taxon>
        <taxon>asterids</taxon>
        <taxon>lamiids</taxon>
        <taxon>Lamiales</taxon>
        <taxon>Orobanchaceae</taxon>
        <taxon>Buchnereae</taxon>
        <taxon>Striga</taxon>
    </lineage>
</organism>
<keyword evidence="3" id="KW-1185">Reference proteome</keyword>
<name>A0A9N7ND73_STRHE</name>
<feature type="region of interest" description="Disordered" evidence="1">
    <location>
        <begin position="159"/>
        <end position="195"/>
    </location>
</feature>
<dbReference type="OrthoDB" id="902730at2759"/>
<sequence length="280" mass="31142">MQAGPLVPLSPSFNSYSNPRLAVIAARVAGEFDSGEFYEDFYSQRLENPAQDDQRGAGISEKRNPEADSADRDEDCDFAFVTRGSGSSSPIPADEVFQNGKIRPVYPVFNRDLLGRQGKFQCVNEIGGDVDRSSGSCRPRVRHPLRDLFIEERGTTILTVSSSSSSSEADDSPLPLPLPPSAEDGRREKSISAGGNSKRWRFNVKELVRRSQSERSKGSIVLLAHTNSAVKREDEKRAVAEAPSYRRGGDDKRRSYLPYRQDLVGFFGNVYGLRRNFKRS</sequence>